<reference evidence="3 4" key="1">
    <citation type="journal article" date="2013" name="Genome Announc.">
        <title>Genome Sequences of Three hpAfrica2 Strains of Helicobacter pylori.</title>
        <authorList>
            <person name="Duncan S.S."/>
            <person name="Bertoli M.T."/>
            <person name="Kersulyte D."/>
            <person name="Valk P.L."/>
            <person name="Tamma S."/>
            <person name="Segal I."/>
            <person name="McClain M.S."/>
            <person name="Cover T.L."/>
            <person name="Berg D.E."/>
        </authorList>
    </citation>
    <scope>NUCLEOTIDE SEQUENCE [LARGE SCALE GENOMIC DNA]</scope>
    <source>
        <strain evidence="3 4">SouthAfrica50</strain>
    </source>
</reference>
<dbReference type="Pfam" id="PF04085">
    <property type="entry name" value="MreC"/>
    <property type="match status" value="1"/>
</dbReference>
<dbReference type="InterPro" id="IPR055342">
    <property type="entry name" value="MreC_beta-barrel_core"/>
</dbReference>
<sequence>MWVLVNNACAFISNSFGFLGIFLIFYFLDIKGSSSYISDRVKNALMSAKNSLLDNIQAYFFQAKNIKEFQKERLVLEALKLENADLKERLKGVYPLESKEPKTIYTPTFMTSFISLEDTHSVSLNPIMNLEENKIYGLVSHNQAIGIAVLEKGHLNGFLNAHKRCAYSVMIGKNQVLGFIGTNFKQELVVDFIVPSAEINIGDQVLTSGLDGIFGAGVFVGEVSSIEDHYTYKSAVLKNAFLSNAKLLRHVFLSDVKN</sequence>
<evidence type="ECO:0000259" key="2">
    <source>
        <dbReference type="Pfam" id="PF04085"/>
    </source>
</evidence>
<feature type="transmembrane region" description="Helical" evidence="1">
    <location>
        <begin position="7"/>
        <end position="28"/>
    </location>
</feature>
<keyword evidence="1" id="KW-0472">Membrane</keyword>
<dbReference type="AlphaFoldDB" id="T2SBG3"/>
<feature type="domain" description="Rod shape-determining protein MreC beta-barrel core" evidence="2">
    <location>
        <begin position="162"/>
        <end position="253"/>
    </location>
</feature>
<evidence type="ECO:0000256" key="1">
    <source>
        <dbReference type="SAM" id="Phobius"/>
    </source>
</evidence>
<evidence type="ECO:0000313" key="3">
    <source>
        <dbReference type="EMBL" id="EQD89718.1"/>
    </source>
</evidence>
<dbReference type="EMBL" id="AVNI01000001">
    <property type="protein sequence ID" value="EQD89718.1"/>
    <property type="molecule type" value="Genomic_DNA"/>
</dbReference>
<keyword evidence="1" id="KW-1133">Transmembrane helix</keyword>
<comment type="caution">
    <text evidence="3">The sequence shown here is derived from an EMBL/GenBank/DDBJ whole genome shotgun (WGS) entry which is preliminary data.</text>
</comment>
<name>T2SBG3_HELPX</name>
<dbReference type="GO" id="GO:0008360">
    <property type="term" value="P:regulation of cell shape"/>
    <property type="evidence" value="ECO:0007669"/>
    <property type="project" value="InterPro"/>
</dbReference>
<dbReference type="GO" id="GO:0005886">
    <property type="term" value="C:plasma membrane"/>
    <property type="evidence" value="ECO:0007669"/>
    <property type="project" value="TreeGrafter"/>
</dbReference>
<keyword evidence="1" id="KW-0812">Transmembrane</keyword>
<evidence type="ECO:0000313" key="4">
    <source>
        <dbReference type="Proteomes" id="UP000015816"/>
    </source>
</evidence>
<dbReference type="InterPro" id="IPR042175">
    <property type="entry name" value="Cell/Rod_MreC_2"/>
</dbReference>
<dbReference type="NCBIfam" id="NF010507">
    <property type="entry name" value="PRK13922.10-6"/>
    <property type="match status" value="1"/>
</dbReference>
<dbReference type="Proteomes" id="UP000015816">
    <property type="component" value="Unassembled WGS sequence"/>
</dbReference>
<dbReference type="PANTHER" id="PTHR34138:SF1">
    <property type="entry name" value="CELL SHAPE-DETERMINING PROTEIN MREC"/>
    <property type="match status" value="1"/>
</dbReference>
<dbReference type="Gene3D" id="2.40.10.350">
    <property type="entry name" value="Rod shape-determining protein MreC, domain 2"/>
    <property type="match status" value="1"/>
</dbReference>
<dbReference type="PANTHER" id="PTHR34138">
    <property type="entry name" value="CELL SHAPE-DETERMINING PROTEIN MREC"/>
    <property type="match status" value="1"/>
</dbReference>
<accession>T2SBG3</accession>
<dbReference type="PATRIC" id="fig|1352357.3.peg.110"/>
<proteinExistence type="predicted"/>
<gene>
    <name evidence="3" type="ORF">HPSA50_0110</name>
</gene>
<dbReference type="InterPro" id="IPR007221">
    <property type="entry name" value="MreC"/>
</dbReference>
<protein>
    <submittedName>
        <fullName evidence="3">Rod shape-determining MreC family protein</fullName>
    </submittedName>
</protein>
<organism evidence="3 4">
    <name type="scientific">Helicobacter pylori SouthAfrica50</name>
    <dbReference type="NCBI Taxonomy" id="1352357"/>
    <lineage>
        <taxon>Bacteria</taxon>
        <taxon>Pseudomonadati</taxon>
        <taxon>Campylobacterota</taxon>
        <taxon>Epsilonproteobacteria</taxon>
        <taxon>Campylobacterales</taxon>
        <taxon>Helicobacteraceae</taxon>
        <taxon>Helicobacter</taxon>
    </lineage>
</organism>